<name>A0A8K0XAH8_9PEZI</name>
<dbReference type="AlphaFoldDB" id="A0A8K0XAH8"/>
<dbReference type="Pfam" id="PF13668">
    <property type="entry name" value="Ferritin_2"/>
    <property type="match status" value="1"/>
</dbReference>
<feature type="signal peptide" evidence="1">
    <location>
        <begin position="1"/>
        <end position="19"/>
    </location>
</feature>
<reference evidence="2" key="1">
    <citation type="journal article" date="2021" name="Nat. Commun.">
        <title>Genetic determinants of endophytism in the Arabidopsis root mycobiome.</title>
        <authorList>
            <person name="Mesny F."/>
            <person name="Miyauchi S."/>
            <person name="Thiergart T."/>
            <person name="Pickel B."/>
            <person name="Atanasova L."/>
            <person name="Karlsson M."/>
            <person name="Huettel B."/>
            <person name="Barry K.W."/>
            <person name="Haridas S."/>
            <person name="Chen C."/>
            <person name="Bauer D."/>
            <person name="Andreopoulos W."/>
            <person name="Pangilinan J."/>
            <person name="LaButti K."/>
            <person name="Riley R."/>
            <person name="Lipzen A."/>
            <person name="Clum A."/>
            <person name="Drula E."/>
            <person name="Henrissat B."/>
            <person name="Kohler A."/>
            <person name="Grigoriev I.V."/>
            <person name="Martin F.M."/>
            <person name="Hacquard S."/>
        </authorList>
    </citation>
    <scope>NUCLEOTIDE SEQUENCE</scope>
    <source>
        <strain evidence="2">MPI-CAGE-AT-0016</strain>
    </source>
</reference>
<keyword evidence="3" id="KW-1185">Reference proteome</keyword>
<dbReference type="EMBL" id="JAGPXD010000001">
    <property type="protein sequence ID" value="KAH7377148.1"/>
    <property type="molecule type" value="Genomic_DNA"/>
</dbReference>
<protein>
    <recommendedName>
        <fullName evidence="4">DUF4439 domain-containing protein</fullName>
    </recommendedName>
</protein>
<feature type="chain" id="PRO_5035473370" description="DUF4439 domain-containing protein" evidence="1">
    <location>
        <begin position="20"/>
        <end position="289"/>
    </location>
</feature>
<evidence type="ECO:0000313" key="2">
    <source>
        <dbReference type="EMBL" id="KAH7377148.1"/>
    </source>
</evidence>
<proteinExistence type="predicted"/>
<dbReference type="Proteomes" id="UP000813385">
    <property type="component" value="Unassembled WGS sequence"/>
</dbReference>
<dbReference type="OrthoDB" id="1001765at2759"/>
<sequence>MRQLFLLAALAVSLTLARPAPVPREPPSLTLSPRAVDGLQIALFLENAEASYLKSASSTMVAKRSALEAVMKQDEVHRQALRGILAAAGTRPILPCNTTFTAYNETSLLRVGNILSAARAGAALDLLMSLPSADFGLAPGVAAMAAVEARHQQVLGAAPFDAVMPASWAVNVVRRLSHQACPTLSGLPDAPRLDGSVSRLDNRPMVRFHWKSADLERRVAVEPLFLSWLGRPGGPTHTPLRLLTENSGEWDMPGGMGSLVFVALTTQAQFTTYEDLAKYTLAGPAVLSV</sequence>
<evidence type="ECO:0000256" key="1">
    <source>
        <dbReference type="SAM" id="SignalP"/>
    </source>
</evidence>
<gene>
    <name evidence="2" type="ORF">B0T11DRAFT_347523</name>
</gene>
<comment type="caution">
    <text evidence="2">The sequence shown here is derived from an EMBL/GenBank/DDBJ whole genome shotgun (WGS) entry which is preliminary data.</text>
</comment>
<organism evidence="2 3">
    <name type="scientific">Plectosphaerella cucumerina</name>
    <dbReference type="NCBI Taxonomy" id="40658"/>
    <lineage>
        <taxon>Eukaryota</taxon>
        <taxon>Fungi</taxon>
        <taxon>Dikarya</taxon>
        <taxon>Ascomycota</taxon>
        <taxon>Pezizomycotina</taxon>
        <taxon>Sordariomycetes</taxon>
        <taxon>Hypocreomycetidae</taxon>
        <taxon>Glomerellales</taxon>
        <taxon>Plectosphaerellaceae</taxon>
        <taxon>Plectosphaerella</taxon>
    </lineage>
</organism>
<evidence type="ECO:0008006" key="4">
    <source>
        <dbReference type="Google" id="ProtNLM"/>
    </source>
</evidence>
<keyword evidence="1" id="KW-0732">Signal</keyword>
<evidence type="ECO:0000313" key="3">
    <source>
        <dbReference type="Proteomes" id="UP000813385"/>
    </source>
</evidence>
<accession>A0A8K0XAH8</accession>